<gene>
    <name evidence="7" type="ORF">GSPATT00003189001</name>
</gene>
<dbReference type="Pfam" id="PF01239">
    <property type="entry name" value="PPTA"/>
    <property type="match status" value="2"/>
</dbReference>
<evidence type="ECO:0000256" key="1">
    <source>
        <dbReference type="ARBA" id="ARBA00006734"/>
    </source>
</evidence>
<dbReference type="FunFam" id="1.25.40.120:FF:000039">
    <property type="entry name" value="Uncharacterized protein"/>
    <property type="match status" value="1"/>
</dbReference>
<dbReference type="HOGENOM" id="CLU_023218_0_0_1"/>
<evidence type="ECO:0000313" key="8">
    <source>
        <dbReference type="Proteomes" id="UP000000600"/>
    </source>
</evidence>
<dbReference type="GO" id="GO:0005737">
    <property type="term" value="C:cytoplasm"/>
    <property type="evidence" value="ECO:0000318"/>
    <property type="project" value="GO_Central"/>
</dbReference>
<dbReference type="GO" id="GO:0006888">
    <property type="term" value="P:endoplasmic reticulum to Golgi vesicle-mediated transport"/>
    <property type="evidence" value="ECO:0000318"/>
    <property type="project" value="GO_Central"/>
</dbReference>
<dbReference type="GeneID" id="5041403"/>
<keyword evidence="3 6" id="KW-0808">Transferase</keyword>
<organism evidence="7 8">
    <name type="scientific">Paramecium tetraurelia</name>
    <dbReference type="NCBI Taxonomy" id="5888"/>
    <lineage>
        <taxon>Eukaryota</taxon>
        <taxon>Sar</taxon>
        <taxon>Alveolata</taxon>
        <taxon>Ciliophora</taxon>
        <taxon>Intramacronucleata</taxon>
        <taxon>Oligohymenophorea</taxon>
        <taxon>Peniculida</taxon>
        <taxon>Parameciidae</taxon>
        <taxon>Paramecium</taxon>
    </lineage>
</organism>
<keyword evidence="2 6" id="KW-0637">Prenyltransferase</keyword>
<dbReference type="OMA" id="FRSKYFM"/>
<dbReference type="KEGG" id="ptm:GSPATT00003189001"/>
<dbReference type="PANTHER" id="PTHR11129:SF2">
    <property type="entry name" value="GERANYLGERANYL TRANSFERASE TYPE-2 SUBUNIT ALPHA"/>
    <property type="match status" value="1"/>
</dbReference>
<dbReference type="STRING" id="5888.A0DYV4"/>
<evidence type="ECO:0000256" key="6">
    <source>
        <dbReference type="RuleBase" id="RU367120"/>
    </source>
</evidence>
<dbReference type="PROSITE" id="PS51147">
    <property type="entry name" value="PFTA"/>
    <property type="match status" value="2"/>
</dbReference>
<dbReference type="InParanoid" id="A0DYV4"/>
<sequence>MHGQSKSKTETLSEEEIKQRAEKGQQILDSLHYFFKVRKNQVNQPEDQLAFSELMAKLCPEIATIYNYRREVLQTKFDHLGGLLKESKSIDAYKQLLKLIQSEFMLIAILLKQHPKSYTLWTHRQWMVLRSQEIDSLINSINQDDQFKLIEAIRQEYELCSKMLDRDERNFHVWNYRNWLSSISAFGKEDEFTKKKIEQNFSNFSAYHFRSKYFMKNYNQSENILERIKTEQILGLLPLPFNRLKEETELIQQAIYIQPKEHGVYLYHRWLAGVVQPYGVTKVEKVSNNSITLSFNRAVTNVENTFEIFNKENALKIINVRVEGSNAIISFEEQQVDNLKIKIHNQIYENGSLETTMSEDESSKFLIPSEIDITINNEGFTFTNTTQKEFQDATQEIYKYLDENIDFIKQVIEEEKENRFPYIQLLYLLQFKLRTQRLIDESKTSEIIKEALQHCQQLKKIQNDHQAQFLYDFWSQF</sequence>
<evidence type="ECO:0000256" key="2">
    <source>
        <dbReference type="ARBA" id="ARBA00022602"/>
    </source>
</evidence>
<dbReference type="PANTHER" id="PTHR11129">
    <property type="entry name" value="PROTEIN FARNESYLTRANSFERASE ALPHA SUBUNIT/RAB GERANYLGERANYL TRANSFERASE ALPHA SUBUNIT"/>
    <property type="match status" value="1"/>
</dbReference>
<accession>A0DYV4</accession>
<dbReference type="EMBL" id="CT868649">
    <property type="protein sequence ID" value="CAK88221.1"/>
    <property type="molecule type" value="Genomic_DNA"/>
</dbReference>
<comment type="catalytic activity">
    <reaction evidence="5 6">
        <text>geranylgeranyl diphosphate + L-cysteinyl-[protein] = S-geranylgeranyl-L-cysteinyl-[protein] + diphosphate</text>
        <dbReference type="Rhea" id="RHEA:21240"/>
        <dbReference type="Rhea" id="RHEA-COMP:10131"/>
        <dbReference type="Rhea" id="RHEA-COMP:11537"/>
        <dbReference type="ChEBI" id="CHEBI:29950"/>
        <dbReference type="ChEBI" id="CHEBI:33019"/>
        <dbReference type="ChEBI" id="CHEBI:57533"/>
        <dbReference type="ChEBI" id="CHEBI:86021"/>
        <dbReference type="EC" id="2.5.1.60"/>
    </reaction>
</comment>
<name>A0DYV4_PARTE</name>
<reference evidence="7 8" key="1">
    <citation type="journal article" date="2006" name="Nature">
        <title>Global trends of whole-genome duplications revealed by the ciliate Paramecium tetraurelia.</title>
        <authorList>
            <consortium name="Genoscope"/>
            <person name="Aury J.-M."/>
            <person name="Jaillon O."/>
            <person name="Duret L."/>
            <person name="Noel B."/>
            <person name="Jubin C."/>
            <person name="Porcel B.M."/>
            <person name="Segurens B."/>
            <person name="Daubin V."/>
            <person name="Anthouard V."/>
            <person name="Aiach N."/>
            <person name="Arnaiz O."/>
            <person name="Billaut A."/>
            <person name="Beisson J."/>
            <person name="Blanc I."/>
            <person name="Bouhouche K."/>
            <person name="Camara F."/>
            <person name="Duharcourt S."/>
            <person name="Guigo R."/>
            <person name="Gogendeau D."/>
            <person name="Katinka M."/>
            <person name="Keller A.-M."/>
            <person name="Kissmehl R."/>
            <person name="Klotz C."/>
            <person name="Koll F."/>
            <person name="Le Moue A."/>
            <person name="Lepere C."/>
            <person name="Malinsky S."/>
            <person name="Nowacki M."/>
            <person name="Nowak J.K."/>
            <person name="Plattner H."/>
            <person name="Poulain J."/>
            <person name="Ruiz F."/>
            <person name="Serrano V."/>
            <person name="Zagulski M."/>
            <person name="Dessen P."/>
            <person name="Betermier M."/>
            <person name="Weissenbach J."/>
            <person name="Scarpelli C."/>
            <person name="Schachter V."/>
            <person name="Sperling L."/>
            <person name="Meyer E."/>
            <person name="Cohen J."/>
            <person name="Wincker P."/>
        </authorList>
    </citation>
    <scope>NUCLEOTIDE SEQUENCE [LARGE SCALE GENOMIC DNA]</scope>
    <source>
        <strain evidence="7 8">Stock d4-2</strain>
    </source>
</reference>
<dbReference type="RefSeq" id="XP_001455618.1">
    <property type="nucleotide sequence ID" value="XM_001455581.2"/>
</dbReference>
<dbReference type="SUPFAM" id="SSF48439">
    <property type="entry name" value="Protein prenylyltransferase"/>
    <property type="match status" value="1"/>
</dbReference>
<dbReference type="GO" id="GO:0005968">
    <property type="term" value="C:Rab-protein geranylgeranyltransferase complex"/>
    <property type="evidence" value="ECO:0000318"/>
    <property type="project" value="GO_Central"/>
</dbReference>
<dbReference type="GO" id="GO:0004663">
    <property type="term" value="F:Rab geranylgeranyltransferase activity"/>
    <property type="evidence" value="ECO:0007669"/>
    <property type="project" value="UniProtKB-UniRule"/>
</dbReference>
<dbReference type="InterPro" id="IPR002088">
    <property type="entry name" value="Prenyl_trans_a"/>
</dbReference>
<dbReference type="Gene3D" id="1.25.40.120">
    <property type="entry name" value="Protein prenylyltransferase"/>
    <property type="match status" value="1"/>
</dbReference>
<evidence type="ECO:0000256" key="3">
    <source>
        <dbReference type="ARBA" id="ARBA00022679"/>
    </source>
</evidence>
<keyword evidence="4" id="KW-0677">Repeat</keyword>
<comment type="similarity">
    <text evidence="1 6">Belongs to the protein prenyltransferase subunit alpha family.</text>
</comment>
<dbReference type="Proteomes" id="UP000000600">
    <property type="component" value="Unassembled WGS sequence"/>
</dbReference>
<evidence type="ECO:0000256" key="4">
    <source>
        <dbReference type="ARBA" id="ARBA00022737"/>
    </source>
</evidence>
<keyword evidence="8" id="KW-1185">Reference proteome</keyword>
<comment type="function">
    <text evidence="6">Catalyzes the transfer of a geranyl-geranyl moiety from geranyl-geranyl pyrophosphate to cysteines occuring in specific C-terminal amino acid sequences.</text>
</comment>
<dbReference type="eggNOG" id="KOG0529">
    <property type="taxonomic scope" value="Eukaryota"/>
</dbReference>
<dbReference type="GO" id="GO:0097354">
    <property type="term" value="P:prenylation"/>
    <property type="evidence" value="ECO:0007669"/>
    <property type="project" value="UniProtKB-UniRule"/>
</dbReference>
<evidence type="ECO:0000313" key="7">
    <source>
        <dbReference type="EMBL" id="CAK88221.1"/>
    </source>
</evidence>
<dbReference type="AlphaFoldDB" id="A0DYV4"/>
<dbReference type="OrthoDB" id="1658at2759"/>
<dbReference type="EC" id="2.5.1.60" evidence="6"/>
<protein>
    <recommendedName>
        <fullName evidence="6">Geranylgeranyl transferase type-2 subunit alpha</fullName>
        <ecNumber evidence="6">2.5.1.60</ecNumber>
    </recommendedName>
    <alternativeName>
        <fullName evidence="6">Geranylgeranyl transferase type II subunit alpha</fullName>
    </alternativeName>
</protein>
<proteinExistence type="inferred from homology"/>
<evidence type="ECO:0000256" key="5">
    <source>
        <dbReference type="ARBA" id="ARBA00047658"/>
    </source>
</evidence>